<reference evidence="3 4" key="1">
    <citation type="submission" date="2018-12" db="EMBL/GenBank/DDBJ databases">
        <authorList>
            <person name="Sun L."/>
            <person name="Chen Z."/>
        </authorList>
    </citation>
    <scope>NUCLEOTIDE SEQUENCE [LARGE SCALE GENOMIC DNA]</scope>
    <source>
        <strain evidence="3 4">DSM 15890</strain>
    </source>
</reference>
<dbReference type="RefSeq" id="WP_127193781.1">
    <property type="nucleotide sequence ID" value="NZ_RZNY01000018.1"/>
</dbReference>
<evidence type="ECO:0000313" key="4">
    <source>
        <dbReference type="Proteomes" id="UP000279446"/>
    </source>
</evidence>
<sequence>MEKFLATLVECSITMSVISLVFMAITPLLVRRYEAKWRYYTWLIVVVGLIIPFRPQMDTGFIQVQLLNSISSVVTTQQPYTNYIQNDDTGTGMTINTIAVDVPPKFAPNADTTTIPNIQWGQIVSYLWIIGMVVFLLIHIFRQKRFMSIVHRWSEEIEEPRILCIFQEIKDELRGTKRVTIKLCSCIKSPMMIGFIKPVILLPTTDFSSDELKFILKHECIHYLRKDLWYKVLVLIATSMHWFNPIVYFMNRAVSAACEESCDEAVVRKIDLKDRQVYGETIIGLAKQQMQTQTQLVTHFYSDKKGLKNRIVTIMDTGRKRAGMAVFCCVLLGTFATGSVFAHEEVQITDLTQISGYSTISGSSDDPEVEVIEDTDGNTITFTQSYISSEPGNLVTKDIGVPFPKDTIPFSAGCASDNNDYFVKALLKNAVLGELSEDQIYASEQKASKIILDILKSKVYNNPEVLTSDVENALAKEFPNVKEYLVVHVSKLMNPALGGFNEK</sequence>
<dbReference type="AlphaFoldDB" id="A0A3S1EEA1"/>
<dbReference type="PANTHER" id="PTHR34978:SF3">
    <property type="entry name" value="SLR0241 PROTEIN"/>
    <property type="match status" value="1"/>
</dbReference>
<protein>
    <submittedName>
        <fullName evidence="3">M56 family metallopeptidase</fullName>
    </submittedName>
</protein>
<dbReference type="Proteomes" id="UP000279446">
    <property type="component" value="Unassembled WGS sequence"/>
</dbReference>
<accession>A0A3S1EEA1</accession>
<evidence type="ECO:0000313" key="3">
    <source>
        <dbReference type="EMBL" id="RUT43767.1"/>
    </source>
</evidence>
<dbReference type="InterPro" id="IPR052173">
    <property type="entry name" value="Beta-lactam_resp_regulator"/>
</dbReference>
<keyword evidence="1" id="KW-0472">Membrane</keyword>
<feature type="transmembrane region" description="Helical" evidence="1">
    <location>
        <begin position="37"/>
        <end position="53"/>
    </location>
</feature>
<dbReference type="CDD" id="cd07341">
    <property type="entry name" value="M56_BlaR1_MecR1_like"/>
    <property type="match status" value="1"/>
</dbReference>
<dbReference type="OrthoDB" id="9770467at2"/>
<proteinExistence type="predicted"/>
<gene>
    <name evidence="3" type="ORF">EJP82_19710</name>
</gene>
<dbReference type="InterPro" id="IPR008756">
    <property type="entry name" value="Peptidase_M56"/>
</dbReference>
<keyword evidence="1" id="KW-0812">Transmembrane</keyword>
<keyword evidence="1" id="KW-1133">Transmembrane helix</keyword>
<evidence type="ECO:0000259" key="2">
    <source>
        <dbReference type="Pfam" id="PF05569"/>
    </source>
</evidence>
<name>A0A3S1EEA1_9BACL</name>
<evidence type="ECO:0000256" key="1">
    <source>
        <dbReference type="SAM" id="Phobius"/>
    </source>
</evidence>
<feature type="transmembrane region" description="Helical" evidence="1">
    <location>
        <begin position="123"/>
        <end position="141"/>
    </location>
</feature>
<feature type="transmembrane region" description="Helical" evidence="1">
    <location>
        <begin position="322"/>
        <end position="342"/>
    </location>
</feature>
<comment type="caution">
    <text evidence="3">The sequence shown here is derived from an EMBL/GenBank/DDBJ whole genome shotgun (WGS) entry which is preliminary data.</text>
</comment>
<keyword evidence="4" id="KW-1185">Reference proteome</keyword>
<organism evidence="3 4">
    <name type="scientific">Paenibacillus anaericanus</name>
    <dbReference type="NCBI Taxonomy" id="170367"/>
    <lineage>
        <taxon>Bacteria</taxon>
        <taxon>Bacillati</taxon>
        <taxon>Bacillota</taxon>
        <taxon>Bacilli</taxon>
        <taxon>Bacillales</taxon>
        <taxon>Paenibacillaceae</taxon>
        <taxon>Paenibacillus</taxon>
    </lineage>
</organism>
<dbReference type="EMBL" id="RZNY01000018">
    <property type="protein sequence ID" value="RUT43767.1"/>
    <property type="molecule type" value="Genomic_DNA"/>
</dbReference>
<dbReference type="PANTHER" id="PTHR34978">
    <property type="entry name" value="POSSIBLE SENSOR-TRANSDUCER PROTEIN BLAR"/>
    <property type="match status" value="1"/>
</dbReference>
<feature type="domain" description="Peptidase M56" evidence="2">
    <location>
        <begin position="7"/>
        <end position="314"/>
    </location>
</feature>
<dbReference type="Pfam" id="PF05569">
    <property type="entry name" value="Peptidase_M56"/>
    <property type="match status" value="1"/>
</dbReference>
<feature type="transmembrane region" description="Helical" evidence="1">
    <location>
        <begin position="12"/>
        <end position="30"/>
    </location>
</feature>